<gene>
    <name evidence="3" type="ORF">DFR45_10634</name>
</gene>
<dbReference type="Pfam" id="PF04359">
    <property type="entry name" value="DUF493"/>
    <property type="match status" value="1"/>
</dbReference>
<dbReference type="InterPro" id="IPR007454">
    <property type="entry name" value="UPF0250_YbeD-like"/>
</dbReference>
<reference evidence="3 4" key="1">
    <citation type="submission" date="2018-07" db="EMBL/GenBank/DDBJ databases">
        <title>Genomic Encyclopedia of Type Strains, Phase IV (KMG-IV): sequencing the most valuable type-strain genomes for metagenomic binning, comparative biology and taxonomic classification.</title>
        <authorList>
            <person name="Goeker M."/>
        </authorList>
    </citation>
    <scope>NUCLEOTIDE SEQUENCE [LARGE SCALE GENOMIC DNA]</scope>
    <source>
        <strain evidence="3 4">DSM 100911</strain>
    </source>
</reference>
<dbReference type="Proteomes" id="UP000252174">
    <property type="component" value="Unassembled WGS sequence"/>
</dbReference>
<keyword evidence="4" id="KW-1185">Reference proteome</keyword>
<dbReference type="HAMAP" id="MF_00659">
    <property type="entry name" value="UPF0250"/>
    <property type="match status" value="1"/>
</dbReference>
<dbReference type="InterPro" id="IPR027471">
    <property type="entry name" value="YbeD-like_sf"/>
</dbReference>
<evidence type="ECO:0000256" key="1">
    <source>
        <dbReference type="ARBA" id="ARBA00008460"/>
    </source>
</evidence>
<sequence length="88" mass="9669">MARPDTLLTYPAPFPIKVMGAKSDAFVAAVAELAQRFDPSFDASRMALRDSRTGKYLGITLTITATSRNQLDDLYRALTSHPLVQIVL</sequence>
<dbReference type="AlphaFoldDB" id="A0A369ALH6"/>
<comment type="similarity">
    <text evidence="1 2">Belongs to the UPF0250 family.</text>
</comment>
<organism evidence="3 4">
    <name type="scientific">Extensimonas vulgaris</name>
    <dbReference type="NCBI Taxonomy" id="1031594"/>
    <lineage>
        <taxon>Bacteria</taxon>
        <taxon>Pseudomonadati</taxon>
        <taxon>Pseudomonadota</taxon>
        <taxon>Betaproteobacteria</taxon>
        <taxon>Burkholderiales</taxon>
        <taxon>Comamonadaceae</taxon>
        <taxon>Extensimonas</taxon>
    </lineage>
</organism>
<dbReference type="PANTHER" id="PTHR38036">
    <property type="entry name" value="UPF0250 PROTEIN YBED"/>
    <property type="match status" value="1"/>
</dbReference>
<name>A0A369ALH6_9BURK</name>
<dbReference type="PANTHER" id="PTHR38036:SF1">
    <property type="entry name" value="UPF0250 PROTEIN YBED"/>
    <property type="match status" value="1"/>
</dbReference>
<protein>
    <recommendedName>
        <fullName evidence="2">UPF0250 protein DFR45_10634</fullName>
    </recommendedName>
</protein>
<dbReference type="Gene3D" id="3.30.70.260">
    <property type="match status" value="1"/>
</dbReference>
<dbReference type="SUPFAM" id="SSF117991">
    <property type="entry name" value="YbeD/HP0495-like"/>
    <property type="match status" value="1"/>
</dbReference>
<dbReference type="RefSeq" id="WP_241659357.1">
    <property type="nucleotide sequence ID" value="NZ_QPJU01000006.1"/>
</dbReference>
<evidence type="ECO:0000313" key="3">
    <source>
        <dbReference type="EMBL" id="RCX09146.1"/>
    </source>
</evidence>
<comment type="caution">
    <text evidence="3">The sequence shown here is derived from an EMBL/GenBank/DDBJ whole genome shotgun (WGS) entry which is preliminary data.</text>
</comment>
<proteinExistence type="inferred from homology"/>
<evidence type="ECO:0000256" key="2">
    <source>
        <dbReference type="HAMAP-Rule" id="MF_00659"/>
    </source>
</evidence>
<dbReference type="EMBL" id="QPJU01000006">
    <property type="protein sequence ID" value="RCX09146.1"/>
    <property type="molecule type" value="Genomic_DNA"/>
</dbReference>
<evidence type="ECO:0000313" key="4">
    <source>
        <dbReference type="Proteomes" id="UP000252174"/>
    </source>
</evidence>
<accession>A0A369ALH6</accession>